<dbReference type="Proteomes" id="UP001057402">
    <property type="component" value="Chromosome 5"/>
</dbReference>
<organism evidence="1 2">
    <name type="scientific">Melastoma candidum</name>
    <dbReference type="NCBI Taxonomy" id="119954"/>
    <lineage>
        <taxon>Eukaryota</taxon>
        <taxon>Viridiplantae</taxon>
        <taxon>Streptophyta</taxon>
        <taxon>Embryophyta</taxon>
        <taxon>Tracheophyta</taxon>
        <taxon>Spermatophyta</taxon>
        <taxon>Magnoliopsida</taxon>
        <taxon>eudicotyledons</taxon>
        <taxon>Gunneridae</taxon>
        <taxon>Pentapetalae</taxon>
        <taxon>rosids</taxon>
        <taxon>malvids</taxon>
        <taxon>Myrtales</taxon>
        <taxon>Melastomataceae</taxon>
        <taxon>Melastomatoideae</taxon>
        <taxon>Melastomateae</taxon>
        <taxon>Melastoma</taxon>
    </lineage>
</organism>
<dbReference type="EMBL" id="CM042884">
    <property type="protein sequence ID" value="KAI4368676.1"/>
    <property type="molecule type" value="Genomic_DNA"/>
</dbReference>
<keyword evidence="2" id="KW-1185">Reference proteome</keyword>
<accession>A0ACB9QT04</accession>
<name>A0ACB9QT04_9MYRT</name>
<comment type="caution">
    <text evidence="1">The sequence shown here is derived from an EMBL/GenBank/DDBJ whole genome shotgun (WGS) entry which is preliminary data.</text>
</comment>
<proteinExistence type="predicted"/>
<evidence type="ECO:0000313" key="1">
    <source>
        <dbReference type="EMBL" id="KAI4368676.1"/>
    </source>
</evidence>
<evidence type="ECO:0000313" key="2">
    <source>
        <dbReference type="Proteomes" id="UP001057402"/>
    </source>
</evidence>
<sequence>MQGLKGTVVIPHNSTVEVGPGAQDEYQASLSLFTLKPLELEDDYICLSSKLSANPMLIRRTLSTFSTAVGDSDLLQGRSLPCFDFSSVGHPLKLCVAKADVENNSGHVLHKPVQNHPAASAATVRNSQHGEKGHDADSSLNTSAEYPYRQSTLVSNGHEGLDFKNVSGGSGWETMLSGRRNEVANAISGWKEESSAYFEMPLDFVVDKCLVQEIFLHYKFVSTVTIKLLLEGFHLQEHLISLRGFHFLEVADWADMFITSLWQQKKVIMNVQQGVSDLQGLLELSIQRSSRERDLNRDRLFIFSKGDKAPPQATPMGIHLLDNVGLGYRVDWPINIILTPTALEIYDNIFNFLIKVKLALLSLTTVWSLLKGLNHSHRQSSKSHAHVQETKKIVSIAKIRHQLSHFVSMLQQYLQSQLSHVSWSKFLQALQHKVKDMIDLESAHMDYLLESLHICFLSHGTQDISGAIQSILQTAIEFHDIVNRGVREAIDDGDPMGCKLQIVTSQVSRFLQYSVGNCC</sequence>
<gene>
    <name evidence="1" type="ORF">MLD38_017208</name>
</gene>
<reference evidence="2" key="1">
    <citation type="journal article" date="2023" name="Front. Plant Sci.">
        <title>Chromosomal-level genome assembly of Melastoma candidum provides insights into trichome evolution.</title>
        <authorList>
            <person name="Zhong Y."/>
            <person name="Wu W."/>
            <person name="Sun C."/>
            <person name="Zou P."/>
            <person name="Liu Y."/>
            <person name="Dai S."/>
            <person name="Zhou R."/>
        </authorList>
    </citation>
    <scope>NUCLEOTIDE SEQUENCE [LARGE SCALE GENOMIC DNA]</scope>
</reference>
<protein>
    <submittedName>
        <fullName evidence="1">Uncharacterized protein</fullName>
    </submittedName>
</protein>